<dbReference type="AlphaFoldDB" id="A0A7M2RI87"/>
<proteinExistence type="predicted"/>
<organism evidence="2 3">
    <name type="scientific">Blautia liquoris</name>
    <dbReference type="NCBI Taxonomy" id="2779518"/>
    <lineage>
        <taxon>Bacteria</taxon>
        <taxon>Bacillati</taxon>
        <taxon>Bacillota</taxon>
        <taxon>Clostridia</taxon>
        <taxon>Lachnospirales</taxon>
        <taxon>Lachnospiraceae</taxon>
        <taxon>Blautia</taxon>
    </lineage>
</organism>
<dbReference type="GO" id="GO:0016787">
    <property type="term" value="F:hydrolase activity"/>
    <property type="evidence" value="ECO:0007669"/>
    <property type="project" value="UniProtKB-KW"/>
</dbReference>
<dbReference type="RefSeq" id="WP_193736373.1">
    <property type="nucleotide sequence ID" value="NZ_CP063304.1"/>
</dbReference>
<accession>A0A7M2RI87</accession>
<protein>
    <submittedName>
        <fullName evidence="2">SpoIVB peptidase</fullName>
        <ecNumber evidence="2">3.4.21.116</ecNumber>
    </submittedName>
</protein>
<gene>
    <name evidence="2" type="primary">spoIVB</name>
    <name evidence="2" type="ORF">INP51_03630</name>
</gene>
<keyword evidence="2" id="KW-0378">Hydrolase</keyword>
<dbReference type="SUPFAM" id="SSF50156">
    <property type="entry name" value="PDZ domain-like"/>
    <property type="match status" value="1"/>
</dbReference>
<sequence>MTRRQKYRRLTIILLTVACVGTGIYAYINFRDSIPDEIHYCEDDDNPLGRLTTHPYVTYSEDMEVSGNGSYKVDVKLADLIPLKTVKVEKVDRPSVYASGSSIGIYMETEGILIVDSGEIQTAEGTLSKPAEHIVRAGDYIEKLNGEKLQNKQELIEKVASGDGSAMVLSVIREGQPLDLKISPVMAEDGSYKLGIWVRDNVQGIGTLTYVTQENHFGALGHGISDTDTGDLLKLGKGELYHAEILDVLKGSRGSPGELRGVIRYRDEDIMGRIDKNTKIGIYGSIDQEDRDQLPLTPYEVGMKQEIQEGPATILCSVDGSINEYQAKIDHIDLGKTDTNKCFELSVTDERLLNTTGGIVQGMSGSPIIQNGRIIGAVTHVFIADSTCGYGIFIENMLDQ</sequence>
<dbReference type="NCBIfam" id="TIGR02860">
    <property type="entry name" value="spore_IV_B"/>
    <property type="match status" value="1"/>
</dbReference>
<evidence type="ECO:0000313" key="2">
    <source>
        <dbReference type="EMBL" id="QOV20053.1"/>
    </source>
</evidence>
<dbReference type="Proteomes" id="UP000593601">
    <property type="component" value="Chromosome"/>
</dbReference>
<name>A0A7M2RI87_9FIRM</name>
<dbReference type="InterPro" id="IPR009003">
    <property type="entry name" value="Peptidase_S1_PA"/>
</dbReference>
<dbReference type="InterPro" id="IPR008763">
    <property type="entry name" value="Peptidase_S55"/>
</dbReference>
<dbReference type="EMBL" id="CP063304">
    <property type="protein sequence ID" value="QOV20053.1"/>
    <property type="molecule type" value="Genomic_DNA"/>
</dbReference>
<dbReference type="SUPFAM" id="SSF50494">
    <property type="entry name" value="Trypsin-like serine proteases"/>
    <property type="match status" value="1"/>
</dbReference>
<keyword evidence="3" id="KW-1185">Reference proteome</keyword>
<dbReference type="Pfam" id="PF05580">
    <property type="entry name" value="Peptidase_S55"/>
    <property type="match status" value="1"/>
</dbReference>
<evidence type="ECO:0000313" key="3">
    <source>
        <dbReference type="Proteomes" id="UP000593601"/>
    </source>
</evidence>
<dbReference type="Gene3D" id="2.30.42.10">
    <property type="match status" value="1"/>
</dbReference>
<dbReference type="InterPro" id="IPR036034">
    <property type="entry name" value="PDZ_sf"/>
</dbReference>
<evidence type="ECO:0000259" key="1">
    <source>
        <dbReference type="PROSITE" id="PS51494"/>
    </source>
</evidence>
<reference evidence="2 3" key="1">
    <citation type="submission" date="2020-10" db="EMBL/GenBank/DDBJ databases">
        <title>Blautia liquoris sp.nov., isolated from the mud in a fermentation cellar used for the production of Chinese strong-flavoured liquor.</title>
        <authorList>
            <person name="Lu L."/>
        </authorList>
    </citation>
    <scope>NUCLEOTIDE SEQUENCE [LARGE SCALE GENOMIC DNA]</scope>
    <source>
        <strain evidence="2 3">LZLJ-3</strain>
    </source>
</reference>
<dbReference type="InterPro" id="IPR014219">
    <property type="entry name" value="SpoIVB"/>
</dbReference>
<dbReference type="EC" id="3.4.21.116" evidence="2"/>
<dbReference type="KEGG" id="bliq:INP51_03630"/>
<feature type="domain" description="Peptidase S55" evidence="1">
    <location>
        <begin position="176"/>
        <end position="400"/>
    </location>
</feature>
<dbReference type="PROSITE" id="PS51494">
    <property type="entry name" value="SPOIVB"/>
    <property type="match status" value="1"/>
</dbReference>